<organism evidence="11 12">
    <name type="scientific">Cucurbita argyrosperma subsp. sororia</name>
    <dbReference type="NCBI Taxonomy" id="37648"/>
    <lineage>
        <taxon>Eukaryota</taxon>
        <taxon>Viridiplantae</taxon>
        <taxon>Streptophyta</taxon>
        <taxon>Embryophyta</taxon>
        <taxon>Tracheophyta</taxon>
        <taxon>Spermatophyta</taxon>
        <taxon>Magnoliopsida</taxon>
        <taxon>eudicotyledons</taxon>
        <taxon>Gunneridae</taxon>
        <taxon>Pentapetalae</taxon>
        <taxon>rosids</taxon>
        <taxon>fabids</taxon>
        <taxon>Cucurbitales</taxon>
        <taxon>Cucurbitaceae</taxon>
        <taxon>Cucurbiteae</taxon>
        <taxon>Cucurbita</taxon>
    </lineage>
</organism>
<comment type="catalytic activity">
    <reaction evidence="1">
        <text>Hydrolysis of (1-&gt;3)-beta-D-glucosidic linkages in (1-&gt;3)-beta-D-glucans.</text>
        <dbReference type="EC" id="3.2.1.39"/>
    </reaction>
</comment>
<keyword evidence="7 9" id="KW-0326">Glycosidase</keyword>
<keyword evidence="6" id="KW-1015">Disulfide bond</keyword>
<reference evidence="11 12" key="1">
    <citation type="journal article" date="2021" name="Hortic Res">
        <title>The domestication of Cucurbita argyrosperma as revealed by the genome of its wild relative.</title>
        <authorList>
            <person name="Barrera-Redondo J."/>
            <person name="Sanchez-de la Vega G."/>
            <person name="Aguirre-Liguori J.A."/>
            <person name="Castellanos-Morales G."/>
            <person name="Gutierrez-Guerrero Y.T."/>
            <person name="Aguirre-Dugua X."/>
            <person name="Aguirre-Planter E."/>
            <person name="Tenaillon M.I."/>
            <person name="Lira-Saade R."/>
            <person name="Eguiarte L.E."/>
        </authorList>
    </citation>
    <scope>NUCLEOTIDE SEQUENCE [LARGE SCALE GENOMIC DNA]</scope>
    <source>
        <strain evidence="11">JBR-2021</strain>
    </source>
</reference>
<keyword evidence="5 9" id="KW-0378">Hydrolase</keyword>
<evidence type="ECO:0000259" key="10">
    <source>
        <dbReference type="SMART" id="SM00768"/>
    </source>
</evidence>
<comment type="similarity">
    <text evidence="2 8">Belongs to the glycosyl hydrolase 17 family.</text>
</comment>
<keyword evidence="12" id="KW-1185">Reference proteome</keyword>
<dbReference type="PANTHER" id="PTHR32227">
    <property type="entry name" value="GLUCAN ENDO-1,3-BETA-GLUCOSIDASE BG1-RELATED-RELATED"/>
    <property type="match status" value="1"/>
</dbReference>
<dbReference type="AlphaFoldDB" id="A0AAV6NJR2"/>
<dbReference type="Pfam" id="PF07983">
    <property type="entry name" value="X8"/>
    <property type="match status" value="1"/>
</dbReference>
<dbReference type="Proteomes" id="UP000685013">
    <property type="component" value="Chromosome 6"/>
</dbReference>
<dbReference type="EMBL" id="JAGKQH010000006">
    <property type="protein sequence ID" value="KAG6597610.1"/>
    <property type="molecule type" value="Genomic_DNA"/>
</dbReference>
<evidence type="ECO:0000256" key="1">
    <source>
        <dbReference type="ARBA" id="ARBA00000382"/>
    </source>
</evidence>
<evidence type="ECO:0000256" key="9">
    <source>
        <dbReference type="RuleBase" id="RU004336"/>
    </source>
</evidence>
<evidence type="ECO:0000256" key="4">
    <source>
        <dbReference type="ARBA" id="ARBA00022729"/>
    </source>
</evidence>
<dbReference type="SMART" id="SM00768">
    <property type="entry name" value="X8"/>
    <property type="match status" value="1"/>
</dbReference>
<dbReference type="InterPro" id="IPR044965">
    <property type="entry name" value="Glyco_hydro_17_plant"/>
</dbReference>
<dbReference type="InterPro" id="IPR000490">
    <property type="entry name" value="Glyco_hydro_17"/>
</dbReference>
<comment type="caution">
    <text evidence="11">The sequence shown here is derived from an EMBL/GenBank/DDBJ whole genome shotgun (WGS) entry which is preliminary data.</text>
</comment>
<feature type="domain" description="X8" evidence="10">
    <location>
        <begin position="577"/>
        <end position="662"/>
    </location>
</feature>
<proteinExistence type="inferred from homology"/>
<accession>A0AAV6NJR2</accession>
<dbReference type="EC" id="3.2.1.39" evidence="3"/>
<dbReference type="FunFam" id="3.20.20.80:FF:000005">
    <property type="entry name" value="Glucan endo-1,3-beta-glucosidase 14"/>
    <property type="match status" value="1"/>
</dbReference>
<dbReference type="GO" id="GO:0042973">
    <property type="term" value="F:glucan endo-1,3-beta-D-glucosidase activity"/>
    <property type="evidence" value="ECO:0007669"/>
    <property type="project" value="UniProtKB-EC"/>
</dbReference>
<protein>
    <recommendedName>
        <fullName evidence="3">glucan endo-1,3-beta-D-glucosidase</fullName>
        <ecNumber evidence="3">3.2.1.39</ecNumber>
    </recommendedName>
</protein>
<evidence type="ECO:0000256" key="5">
    <source>
        <dbReference type="ARBA" id="ARBA00022801"/>
    </source>
</evidence>
<evidence type="ECO:0000256" key="3">
    <source>
        <dbReference type="ARBA" id="ARBA00012780"/>
    </source>
</evidence>
<feature type="non-terminal residue" evidence="11">
    <location>
        <position position="1"/>
    </location>
</feature>
<sequence>MEGTLESSSEGVTFVSKYSRTSFGSDVIGLNDSVSQIRQLSLIGCENNVPLPSIRSSLSGLPEELYGNLSSLEEFKVWYYHHLKSFPTIDWLTDLLKCKIGYDTKWTSNQADELESYMSVNELSIVGYHDLTSTPDIKALQDLSSLTITGLKNLPKGFHCLTCLKSLSIVSIAMSSGFAKKNQNGPRFRTFRDSYRSIIGSMRTNRGFSSKSATSLASGSCAEISSKIGINYGQLGSNLPPPSLAIEMIKSMKAGRVKLYDANHEILRLLSGTNLQVSIMIPNNEISDIANNQTRSDEWILNNVVPFYPDTMIRFILVGNEVLSYASDRDRHVWTDLVPAMRRVWQSLKAQNLQIIRVGTPVAMDVLETSFPPSIGTFRSDIRRTVVAPLLEFLNETRSFFFVDAYPYFPWSANPMDINLDFALFNGNFEQIDRGSGLVYTNLLDEMLDSLIFAMAKLGYPDIRLVISETGWPTTGDIEQPGANLLNAAMYNRNLVKRIMAKPTIGTPARPGVVIPTFIFALFDENQKSGPGTERHWGLLSSDGSPNYDIDLTGRKSSVEYDPIPVVENNVPFRGRLWCVAARGVDLMELGAAVTDVCNGGDGICEELTPGRECYEPVSVHWHASYAFSSYWARFRSQGGSCYFNGLAEETTIDPSSGLCRFPSVIF</sequence>
<dbReference type="PROSITE" id="PS00587">
    <property type="entry name" value="GLYCOSYL_HYDROL_F17"/>
    <property type="match status" value="1"/>
</dbReference>
<evidence type="ECO:0000313" key="11">
    <source>
        <dbReference type="EMBL" id="KAG6597610.1"/>
    </source>
</evidence>
<gene>
    <name evidence="11" type="primary">A6</name>
    <name evidence="11" type="ORF">SDJN03_10790</name>
</gene>
<dbReference type="GO" id="GO:0005975">
    <property type="term" value="P:carbohydrate metabolic process"/>
    <property type="evidence" value="ECO:0007669"/>
    <property type="project" value="InterPro"/>
</dbReference>
<dbReference type="InterPro" id="IPR012946">
    <property type="entry name" value="X8"/>
</dbReference>
<evidence type="ECO:0000256" key="2">
    <source>
        <dbReference type="ARBA" id="ARBA00008773"/>
    </source>
</evidence>
<dbReference type="Pfam" id="PF00332">
    <property type="entry name" value="Glyco_hydro_17"/>
    <property type="match status" value="1"/>
</dbReference>
<keyword evidence="4" id="KW-0732">Signal</keyword>
<evidence type="ECO:0000256" key="8">
    <source>
        <dbReference type="RuleBase" id="RU004335"/>
    </source>
</evidence>
<name>A0AAV6NJR2_9ROSI</name>
<evidence type="ECO:0000256" key="6">
    <source>
        <dbReference type="ARBA" id="ARBA00023157"/>
    </source>
</evidence>
<evidence type="ECO:0000256" key="7">
    <source>
        <dbReference type="ARBA" id="ARBA00023295"/>
    </source>
</evidence>
<evidence type="ECO:0000313" key="12">
    <source>
        <dbReference type="Proteomes" id="UP000685013"/>
    </source>
</evidence>